<proteinExistence type="predicted"/>
<reference evidence="4" key="1">
    <citation type="submission" date="2018-06" db="EMBL/GenBank/DDBJ databases">
        <authorList>
            <consortium name="Pathogen Informatics"/>
        </authorList>
    </citation>
    <scope>NUCLEOTIDE SEQUENCE [LARGE SCALE GENOMIC DNA]</scope>
    <source>
        <strain evidence="4">NCTC10132</strain>
    </source>
</reference>
<feature type="non-terminal residue" evidence="3">
    <location>
        <position position="264"/>
    </location>
</feature>
<dbReference type="AlphaFoldDB" id="A0A3B0PW69"/>
<organism evidence="3 4">
    <name type="scientific">Mycoplasmopsis edwardii</name>
    <dbReference type="NCBI Taxonomy" id="53558"/>
    <lineage>
        <taxon>Bacteria</taxon>
        <taxon>Bacillati</taxon>
        <taxon>Mycoplasmatota</taxon>
        <taxon>Mycoplasmoidales</taxon>
        <taxon>Metamycoplasmataceae</taxon>
        <taxon>Mycoplasmopsis</taxon>
    </lineage>
</organism>
<dbReference type="Proteomes" id="UP000257559">
    <property type="component" value="Chromosome"/>
</dbReference>
<feature type="region of interest" description="Disordered" evidence="1">
    <location>
        <begin position="31"/>
        <end position="91"/>
    </location>
</feature>
<dbReference type="KEGG" id="medw:NCTC10132_00900"/>
<evidence type="ECO:0000313" key="4">
    <source>
        <dbReference type="Proteomes" id="UP000257559"/>
    </source>
</evidence>
<dbReference type="PROSITE" id="PS51257">
    <property type="entry name" value="PROKAR_LIPOPROTEIN"/>
    <property type="match status" value="1"/>
</dbReference>
<feature type="compositionally biased region" description="Polar residues" evidence="1">
    <location>
        <begin position="42"/>
        <end position="58"/>
    </location>
</feature>
<feature type="signal peptide" evidence="2">
    <location>
        <begin position="1"/>
        <end position="25"/>
    </location>
</feature>
<evidence type="ECO:0000256" key="2">
    <source>
        <dbReference type="SAM" id="SignalP"/>
    </source>
</evidence>
<dbReference type="EMBL" id="LS991951">
    <property type="protein sequence ID" value="SYV97534.1"/>
    <property type="molecule type" value="Genomic_DNA"/>
</dbReference>
<evidence type="ECO:0000256" key="1">
    <source>
        <dbReference type="SAM" id="MobiDB-lite"/>
    </source>
</evidence>
<keyword evidence="3" id="KW-0449">Lipoprotein</keyword>
<protein>
    <submittedName>
        <fullName evidence="3">Lipoprotein LppA</fullName>
    </submittedName>
</protein>
<gene>
    <name evidence="3" type="ORF">NCTC10132_00900</name>
</gene>
<feature type="chain" id="PRO_5017303468" evidence="2">
    <location>
        <begin position="26"/>
        <end position="264"/>
    </location>
</feature>
<feature type="compositionally biased region" description="Polar residues" evidence="1">
    <location>
        <begin position="70"/>
        <end position="91"/>
    </location>
</feature>
<sequence length="264" mass="30332">MKIKLRKINTFLLLSSITSITTLTACSRPQTVQENANDEKNNGSNDANKQVVQNSENNKNQKEPKVPIQEQPTNPDPGSSNSEPSKNQVSNQENDFADLENFPTSFSLRNDSKYKTYDAKKAYDEFKQIGFNKMLEELNISQELKEKYNISITNFYHMKIHIQDGELFEVEVHFVDKQTQKTKSKMTKLVGFSTNNQLPHNEKDDLLTKKENLGEMVKLYPSLVGAMLMYNSNITEFNQLESREANAVTFEKLANTTTDYFSEW</sequence>
<accession>A0A3B0PW69</accession>
<evidence type="ECO:0000313" key="3">
    <source>
        <dbReference type="EMBL" id="SYV97534.1"/>
    </source>
</evidence>
<keyword evidence="2" id="KW-0732">Signal</keyword>
<name>A0A3B0PW69_9BACT</name>
<keyword evidence="4" id="KW-1185">Reference proteome</keyword>